<dbReference type="SUPFAM" id="SSF49354">
    <property type="entry name" value="PapD-like"/>
    <property type="match status" value="1"/>
</dbReference>
<accession>A0A4R2IKM2</accession>
<keyword evidence="4" id="KW-1185">Reference proteome</keyword>
<name>A0A4R2IKM2_9GAMM</name>
<evidence type="ECO:0000313" key="3">
    <source>
        <dbReference type="EMBL" id="TCO43255.1"/>
    </source>
</evidence>
<dbReference type="InterPro" id="IPR050643">
    <property type="entry name" value="Periplasmic_pilus_chap"/>
</dbReference>
<dbReference type="InterPro" id="IPR013783">
    <property type="entry name" value="Ig-like_fold"/>
</dbReference>
<evidence type="ECO:0000313" key="4">
    <source>
        <dbReference type="Proteomes" id="UP000294862"/>
    </source>
</evidence>
<comment type="caution">
    <text evidence="3">The sequence shown here is derived from an EMBL/GenBank/DDBJ whole genome shotgun (WGS) entry which is preliminary data.</text>
</comment>
<gene>
    <name evidence="3" type="ORF">EV148_101676</name>
</gene>
<dbReference type="GO" id="GO:0071555">
    <property type="term" value="P:cell wall organization"/>
    <property type="evidence" value="ECO:0007669"/>
    <property type="project" value="InterPro"/>
</dbReference>
<dbReference type="PANTHER" id="PTHR30251">
    <property type="entry name" value="PILUS ASSEMBLY CHAPERONE"/>
    <property type="match status" value="1"/>
</dbReference>
<dbReference type="Gene3D" id="2.60.40.10">
    <property type="entry name" value="Immunoglobulins"/>
    <property type="match status" value="1"/>
</dbReference>
<evidence type="ECO:0000259" key="2">
    <source>
        <dbReference type="Pfam" id="PF00345"/>
    </source>
</evidence>
<dbReference type="Pfam" id="PF00345">
    <property type="entry name" value="PapD_N"/>
    <property type="match status" value="1"/>
</dbReference>
<dbReference type="InterPro" id="IPR008962">
    <property type="entry name" value="PapD-like_sf"/>
</dbReference>
<feature type="signal peptide" evidence="1">
    <location>
        <begin position="1"/>
        <end position="27"/>
    </location>
</feature>
<feature type="chain" id="PRO_5020904421" evidence="1">
    <location>
        <begin position="28"/>
        <end position="253"/>
    </location>
</feature>
<evidence type="ECO:0000256" key="1">
    <source>
        <dbReference type="SAM" id="SignalP"/>
    </source>
</evidence>
<protein>
    <submittedName>
        <fullName evidence="3">Fimbrial chaperone protein</fullName>
    </submittedName>
</protein>
<keyword evidence="1" id="KW-0732">Signal</keyword>
<sequence>MRGRMNHGTALLASSLLSLALAGAAGATGLQVAPTTLNLGPAQNADGLWLTNTSAEALHAQARVYEWTQSGGEDHLEPSRALAISPPMLQLAPGARQLVRVIRVGAPPARAEAAYRIIVDELPVDEPAADAKAPPPASAATQLKFVLRYSIPVFVTAEGQSGPDLHGTLVERDGETALELRNDGGTHAQLGNLALESRGRRSELVPGLVGYVLPGSTMRWPVKIPAGTQDAQLQSRINGDAVERVVAAIGARP</sequence>
<dbReference type="AlphaFoldDB" id="A0A4R2IKM2"/>
<dbReference type="Proteomes" id="UP000294862">
    <property type="component" value="Unassembled WGS sequence"/>
</dbReference>
<reference evidence="3 4" key="1">
    <citation type="journal article" date="2015" name="Stand. Genomic Sci.">
        <title>Genomic Encyclopedia of Bacterial and Archaeal Type Strains, Phase III: the genomes of soil and plant-associated and newly described type strains.</title>
        <authorList>
            <person name="Whitman W.B."/>
            <person name="Woyke T."/>
            <person name="Klenk H.P."/>
            <person name="Zhou Y."/>
            <person name="Lilburn T.G."/>
            <person name="Beck B.J."/>
            <person name="De Vos P."/>
            <person name="Vandamme P."/>
            <person name="Eisen J.A."/>
            <person name="Garrity G."/>
            <person name="Hugenholtz P."/>
            <person name="Kyrpides N.C."/>
        </authorList>
    </citation>
    <scope>NUCLEOTIDE SEQUENCE [LARGE SCALE GENOMIC DNA]</scope>
    <source>
        <strain evidence="3 4">A3</strain>
    </source>
</reference>
<dbReference type="GO" id="GO:0030288">
    <property type="term" value="C:outer membrane-bounded periplasmic space"/>
    <property type="evidence" value="ECO:0007669"/>
    <property type="project" value="InterPro"/>
</dbReference>
<organism evidence="3 4">
    <name type="scientific">Dokdonella fugitiva</name>
    <dbReference type="NCBI Taxonomy" id="328517"/>
    <lineage>
        <taxon>Bacteria</taxon>
        <taxon>Pseudomonadati</taxon>
        <taxon>Pseudomonadota</taxon>
        <taxon>Gammaproteobacteria</taxon>
        <taxon>Lysobacterales</taxon>
        <taxon>Rhodanobacteraceae</taxon>
        <taxon>Dokdonella</taxon>
    </lineage>
</organism>
<dbReference type="PANTHER" id="PTHR30251:SF4">
    <property type="entry name" value="SLR1668 PROTEIN"/>
    <property type="match status" value="1"/>
</dbReference>
<dbReference type="EMBL" id="SLWQ01000001">
    <property type="protein sequence ID" value="TCO43255.1"/>
    <property type="molecule type" value="Genomic_DNA"/>
</dbReference>
<feature type="domain" description="Pili assembly chaperone N-terminal" evidence="2">
    <location>
        <begin position="29"/>
        <end position="155"/>
    </location>
</feature>
<dbReference type="InterPro" id="IPR016147">
    <property type="entry name" value="Pili_assmbl_chaperone_N"/>
</dbReference>
<proteinExistence type="predicted"/>